<reference evidence="2" key="1">
    <citation type="submission" date="2014-05" db="EMBL/GenBank/DDBJ databases">
        <title>The transcriptome of the halophilic microalga Tetraselmis sp. GSL018 isolated from the Great Salt Lake, Utah.</title>
        <authorList>
            <person name="Jinkerson R.E."/>
            <person name="D'Adamo S."/>
            <person name="Posewitz M.C."/>
        </authorList>
    </citation>
    <scope>NUCLEOTIDE SEQUENCE</scope>
    <source>
        <strain evidence="2">GSL018</strain>
    </source>
</reference>
<sequence length="85" mass="8982">CLLLPPGCRHQQEAETQDAIRGQRGDTEHRPGTSGASRKSTSCGSGDTNNSREAAKLLQGTAGQILVLWALLQVISSIRCCMGMG</sequence>
<evidence type="ECO:0000256" key="1">
    <source>
        <dbReference type="SAM" id="MobiDB-lite"/>
    </source>
</evidence>
<evidence type="ECO:0000313" key="2">
    <source>
        <dbReference type="EMBL" id="JAC80415.1"/>
    </source>
</evidence>
<feature type="region of interest" description="Disordered" evidence="1">
    <location>
        <begin position="1"/>
        <end position="51"/>
    </location>
</feature>
<feature type="non-terminal residue" evidence="2">
    <location>
        <position position="85"/>
    </location>
</feature>
<protein>
    <submittedName>
        <fullName evidence="2">Uncharacterized protein</fullName>
    </submittedName>
</protein>
<gene>
    <name evidence="2" type="ORF">TSPGSL018_10325</name>
</gene>
<feature type="compositionally biased region" description="Polar residues" evidence="1">
    <location>
        <begin position="34"/>
        <end position="51"/>
    </location>
</feature>
<organism evidence="2">
    <name type="scientific">Tetraselmis sp. GSL018</name>
    <dbReference type="NCBI Taxonomy" id="582737"/>
    <lineage>
        <taxon>Eukaryota</taxon>
        <taxon>Viridiplantae</taxon>
        <taxon>Chlorophyta</taxon>
        <taxon>core chlorophytes</taxon>
        <taxon>Chlorodendrophyceae</taxon>
        <taxon>Chlorodendrales</taxon>
        <taxon>Chlorodendraceae</taxon>
        <taxon>Tetraselmis</taxon>
    </lineage>
</organism>
<dbReference type="AlphaFoldDB" id="A0A061SC04"/>
<dbReference type="EMBL" id="GBEZ01004831">
    <property type="protein sequence ID" value="JAC80415.1"/>
    <property type="molecule type" value="Transcribed_RNA"/>
</dbReference>
<feature type="non-terminal residue" evidence="2">
    <location>
        <position position="1"/>
    </location>
</feature>
<accession>A0A061SC04</accession>
<proteinExistence type="predicted"/>
<name>A0A061SC04_9CHLO</name>
<feature type="compositionally biased region" description="Basic and acidic residues" evidence="1">
    <location>
        <begin position="21"/>
        <end position="31"/>
    </location>
</feature>